<dbReference type="Gene3D" id="3.30.559.30">
    <property type="entry name" value="Nonribosomal peptide synthetase, condensation domain"/>
    <property type="match status" value="1"/>
</dbReference>
<dbReference type="Pfam" id="PF00668">
    <property type="entry name" value="Condensation"/>
    <property type="match status" value="1"/>
</dbReference>
<dbReference type="OrthoDB" id="2472181at2"/>
<gene>
    <name evidence="2" type="ORF">BLA60_04750</name>
</gene>
<dbReference type="Gene3D" id="3.40.50.1000">
    <property type="entry name" value="HAD superfamily/HAD-like"/>
    <property type="match status" value="1"/>
</dbReference>
<dbReference type="EMBL" id="MSIF01000001">
    <property type="protein sequence ID" value="OLF14432.1"/>
    <property type="molecule type" value="Genomic_DNA"/>
</dbReference>
<dbReference type="InterPro" id="IPR023213">
    <property type="entry name" value="CAT-like_dom_sf"/>
</dbReference>
<sequence>MPAMPEGAVDAYPLTPMQQGILYHVLAEPGGGRYVQQVACELTGDLDAEAFRRAWQATVDRHEVLRSAFYWEGLSEPLQVVHAAAEPEWTVLDHRDLDDAERARALARFREADLARGIDLGRAPLMRCALLRTDADRHLFLWTHHHIVLDGPSFTLVLTEVLDRYSSADRYRERPVPPFRDHVAQVRATDRDAALAFWRSRLAEVDAPTAIPGLRRSTDRSAPAAETHHALEPGLAARLDAFGRRQRLGAATLAAAAWARAVGLLAGTTDVVFGMTMGGRPVGIPDAESMVGLFINTVPVRVRLRSAGVSPEWLAEVQDELLAVRDVEQTPLVDAQGCAGVPRGVPLFESLLLVQSYADDPPRGRAGITLEVVGSEPPRTGYPVTMMVVPGEGWRIRLVHDTASLDQDGARRLLDAFAWALGTLPDGPDAPTSCPAVRDVVRVQAAGTFTVTAMADTVEFWLRTLGTAMTVGFGRYGHLHQELLEPGGPLARAAYRLLFVRPEDLAPPDEPDALTSAVDDLATMIGGLDTGLSLVVLCPPADDAPYRDGVPRLRERLGAVPRVDVADAMDLCRPYGVDRVHDPAAARAGHVPYTPEFLAALATGALRRVLAAADPGPAALVLDGDGLLWDGAAAEDATAADAGSPGRAVVRAATAWRAAGRPVALAARGARADVERALARFCPALDPGELAVVRVGWDPVSTAVGAVAAELGLPEEELIYLTADPVNWADVRSNRTRVWSTLVRSSAFVDHLWTLDLAPAGWPAGGARGAG</sequence>
<keyword evidence="3" id="KW-1185">Reference proteome</keyword>
<dbReference type="SUPFAM" id="SSF52777">
    <property type="entry name" value="CoA-dependent acyltransferases"/>
    <property type="match status" value="2"/>
</dbReference>
<name>A0A7Z0WTC2_9PSEU</name>
<dbReference type="InterPro" id="IPR001242">
    <property type="entry name" value="Condensation_dom"/>
</dbReference>
<dbReference type="Proteomes" id="UP000185696">
    <property type="component" value="Unassembled WGS sequence"/>
</dbReference>
<reference evidence="2 3" key="1">
    <citation type="submission" date="2016-12" db="EMBL/GenBank/DDBJ databases">
        <title>The draft genome sequence of Actinophytocola xinjiangensis.</title>
        <authorList>
            <person name="Wang W."/>
            <person name="Yuan L."/>
        </authorList>
    </citation>
    <scope>NUCLEOTIDE SEQUENCE [LARGE SCALE GENOMIC DNA]</scope>
    <source>
        <strain evidence="2 3">CGMCC 4.4663</strain>
    </source>
</reference>
<accession>A0A7Z0WTC2</accession>
<dbReference type="InterPro" id="IPR023214">
    <property type="entry name" value="HAD_sf"/>
</dbReference>
<dbReference type="PANTHER" id="PTHR45398:SF1">
    <property type="entry name" value="ENZYME, PUTATIVE (JCVI)-RELATED"/>
    <property type="match status" value="1"/>
</dbReference>
<organism evidence="2 3">
    <name type="scientific">Actinophytocola xinjiangensis</name>
    <dbReference type="NCBI Taxonomy" id="485602"/>
    <lineage>
        <taxon>Bacteria</taxon>
        <taxon>Bacillati</taxon>
        <taxon>Actinomycetota</taxon>
        <taxon>Actinomycetes</taxon>
        <taxon>Pseudonocardiales</taxon>
        <taxon>Pseudonocardiaceae</taxon>
    </lineage>
</organism>
<feature type="domain" description="Condensation" evidence="1">
    <location>
        <begin position="10"/>
        <end position="432"/>
    </location>
</feature>
<dbReference type="Gene3D" id="3.30.559.10">
    <property type="entry name" value="Chloramphenicol acetyltransferase-like domain"/>
    <property type="match status" value="1"/>
</dbReference>
<proteinExistence type="predicted"/>
<evidence type="ECO:0000313" key="3">
    <source>
        <dbReference type="Proteomes" id="UP000185696"/>
    </source>
</evidence>
<dbReference type="AlphaFoldDB" id="A0A7Z0WTC2"/>
<dbReference type="GO" id="GO:0008610">
    <property type="term" value="P:lipid biosynthetic process"/>
    <property type="evidence" value="ECO:0007669"/>
    <property type="project" value="UniProtKB-ARBA"/>
</dbReference>
<dbReference type="GO" id="GO:0003824">
    <property type="term" value="F:catalytic activity"/>
    <property type="evidence" value="ECO:0007669"/>
    <property type="project" value="InterPro"/>
</dbReference>
<evidence type="ECO:0000313" key="2">
    <source>
        <dbReference type="EMBL" id="OLF14432.1"/>
    </source>
</evidence>
<protein>
    <recommendedName>
        <fullName evidence="1">Condensation domain-containing protein</fullName>
    </recommendedName>
</protein>
<comment type="caution">
    <text evidence="2">The sequence shown here is derived from an EMBL/GenBank/DDBJ whole genome shotgun (WGS) entry which is preliminary data.</text>
</comment>
<dbReference type="RefSeq" id="WP_075131380.1">
    <property type="nucleotide sequence ID" value="NZ_MSIF01000001.1"/>
</dbReference>
<evidence type="ECO:0000259" key="1">
    <source>
        <dbReference type="Pfam" id="PF00668"/>
    </source>
</evidence>
<dbReference type="PANTHER" id="PTHR45398">
    <property type="match status" value="1"/>
</dbReference>